<sequence>MTDPQKVLAVDDSKTNLALLKHMLSDVGCEVVTAESGQEAIRLVGETHFALILLDIQMPEMNGYEVASRIKEIERGRHVPIIFITAIFQDDENVRQGYETGAIDYLFRPVDVHMLTSKVKAFLQMHEQKVLLEEEIEQHRRTEAALSKAEEKYRSIFERAVEGIFQSTMEGEFLEVNPAMLRILGYETAEDLVGKPRMWAAVMADNEERQAYEEIFKRDGEVLKFEFHARRRDGEVIWCSANTRVVTEPNGSCFIEGVLEDITERKNIELELKRLAMVDSLTGIANRHRFFDRLEHALAVAKRYDETLAVLFIDLNEFKQVNDTYGHQAGDILLREVAERLQARTRESDTLARIGGDEFGLLLTGLNESDGAISVTQSLLQVMQEPFSIHGDAVTVSATIGISLYPDDGKDPVTLISRADAAMYGAKNTCKAQFGTFADCGVARQAE</sequence>
<gene>
    <name evidence="6" type="ORF">JCM14722_06230</name>
</gene>
<dbReference type="InterPro" id="IPR035965">
    <property type="entry name" value="PAS-like_dom_sf"/>
</dbReference>
<dbReference type="PANTHER" id="PTHR44757">
    <property type="entry name" value="DIGUANYLATE CYCLASE DGCP"/>
    <property type="match status" value="1"/>
</dbReference>
<accession>A0ABM8ANW6</accession>
<protein>
    <recommendedName>
        <fullName evidence="8">Response regulator receiver modulated diguanylate cyclase with PAS/PAC sensor</fullName>
    </recommendedName>
</protein>
<dbReference type="InterPro" id="IPR043128">
    <property type="entry name" value="Rev_trsase/Diguanyl_cyclase"/>
</dbReference>
<evidence type="ECO:0000256" key="1">
    <source>
        <dbReference type="PROSITE-ProRule" id="PRU00169"/>
    </source>
</evidence>
<dbReference type="Gene3D" id="3.30.70.270">
    <property type="match status" value="1"/>
</dbReference>
<evidence type="ECO:0000259" key="2">
    <source>
        <dbReference type="PROSITE" id="PS50110"/>
    </source>
</evidence>
<dbReference type="SUPFAM" id="SSF55073">
    <property type="entry name" value="Nucleotide cyclase"/>
    <property type="match status" value="1"/>
</dbReference>
<dbReference type="InterPro" id="IPR000160">
    <property type="entry name" value="GGDEF_dom"/>
</dbReference>
<organism evidence="6 7">
    <name type="scientific">Pseudodesulfovibrio portus</name>
    <dbReference type="NCBI Taxonomy" id="231439"/>
    <lineage>
        <taxon>Bacteria</taxon>
        <taxon>Pseudomonadati</taxon>
        <taxon>Thermodesulfobacteriota</taxon>
        <taxon>Desulfovibrionia</taxon>
        <taxon>Desulfovibrionales</taxon>
        <taxon>Desulfovibrionaceae</taxon>
    </lineage>
</organism>
<evidence type="ECO:0000259" key="4">
    <source>
        <dbReference type="PROSITE" id="PS50113"/>
    </source>
</evidence>
<evidence type="ECO:0000313" key="7">
    <source>
        <dbReference type="Proteomes" id="UP001061361"/>
    </source>
</evidence>
<dbReference type="SUPFAM" id="SSF52172">
    <property type="entry name" value="CheY-like"/>
    <property type="match status" value="1"/>
</dbReference>
<proteinExistence type="predicted"/>
<dbReference type="Gene3D" id="3.40.50.2300">
    <property type="match status" value="1"/>
</dbReference>
<dbReference type="SMART" id="SM00091">
    <property type="entry name" value="PAS"/>
    <property type="match status" value="1"/>
</dbReference>
<dbReference type="SMART" id="SM00448">
    <property type="entry name" value="REC"/>
    <property type="match status" value="1"/>
</dbReference>
<dbReference type="NCBIfam" id="TIGR00229">
    <property type="entry name" value="sensory_box"/>
    <property type="match status" value="1"/>
</dbReference>
<dbReference type="Pfam" id="PF13426">
    <property type="entry name" value="PAS_9"/>
    <property type="match status" value="1"/>
</dbReference>
<dbReference type="InterPro" id="IPR011006">
    <property type="entry name" value="CheY-like_superfamily"/>
</dbReference>
<dbReference type="PANTHER" id="PTHR44757:SF2">
    <property type="entry name" value="BIOFILM ARCHITECTURE MAINTENANCE PROTEIN MBAA"/>
    <property type="match status" value="1"/>
</dbReference>
<dbReference type="CDD" id="cd01949">
    <property type="entry name" value="GGDEF"/>
    <property type="match status" value="1"/>
</dbReference>
<dbReference type="PROSITE" id="PS50113">
    <property type="entry name" value="PAC"/>
    <property type="match status" value="1"/>
</dbReference>
<feature type="domain" description="PAS" evidence="3">
    <location>
        <begin position="149"/>
        <end position="190"/>
    </location>
</feature>
<dbReference type="Proteomes" id="UP001061361">
    <property type="component" value="Chromosome"/>
</dbReference>
<dbReference type="Gene3D" id="3.30.450.20">
    <property type="entry name" value="PAS domain"/>
    <property type="match status" value="1"/>
</dbReference>
<dbReference type="PROSITE" id="PS50112">
    <property type="entry name" value="PAS"/>
    <property type="match status" value="1"/>
</dbReference>
<feature type="domain" description="GGDEF" evidence="5">
    <location>
        <begin position="306"/>
        <end position="439"/>
    </location>
</feature>
<feature type="modified residue" description="4-aspartylphosphate" evidence="1">
    <location>
        <position position="55"/>
    </location>
</feature>
<dbReference type="NCBIfam" id="TIGR00254">
    <property type="entry name" value="GGDEF"/>
    <property type="match status" value="1"/>
</dbReference>
<dbReference type="PROSITE" id="PS50887">
    <property type="entry name" value="GGDEF"/>
    <property type="match status" value="1"/>
</dbReference>
<name>A0ABM8ANW6_9BACT</name>
<dbReference type="SUPFAM" id="SSF55785">
    <property type="entry name" value="PYP-like sensor domain (PAS domain)"/>
    <property type="match status" value="1"/>
</dbReference>
<dbReference type="Pfam" id="PF00990">
    <property type="entry name" value="GGDEF"/>
    <property type="match status" value="1"/>
</dbReference>
<dbReference type="InterPro" id="IPR052155">
    <property type="entry name" value="Biofilm_reg_signaling"/>
</dbReference>
<dbReference type="InterPro" id="IPR029787">
    <property type="entry name" value="Nucleotide_cyclase"/>
</dbReference>
<evidence type="ECO:0000259" key="3">
    <source>
        <dbReference type="PROSITE" id="PS50112"/>
    </source>
</evidence>
<dbReference type="InterPro" id="IPR001789">
    <property type="entry name" value="Sig_transdc_resp-reg_receiver"/>
</dbReference>
<evidence type="ECO:0000259" key="5">
    <source>
        <dbReference type="PROSITE" id="PS50887"/>
    </source>
</evidence>
<reference evidence="6" key="1">
    <citation type="submission" date="2022-08" db="EMBL/GenBank/DDBJ databases">
        <title>Genome Sequence of the sulphate-reducing bacterium, Pseudodesulfovibrio portus JCM14722.</title>
        <authorList>
            <person name="Kondo R."/>
            <person name="Kataoka T."/>
        </authorList>
    </citation>
    <scope>NUCLEOTIDE SEQUENCE</scope>
    <source>
        <strain evidence="6">JCM 14722</strain>
    </source>
</reference>
<evidence type="ECO:0000313" key="6">
    <source>
        <dbReference type="EMBL" id="BDQ33081.1"/>
    </source>
</evidence>
<dbReference type="Pfam" id="PF00072">
    <property type="entry name" value="Response_reg"/>
    <property type="match status" value="1"/>
</dbReference>
<dbReference type="InterPro" id="IPR000014">
    <property type="entry name" value="PAS"/>
</dbReference>
<evidence type="ECO:0008006" key="8">
    <source>
        <dbReference type="Google" id="ProtNLM"/>
    </source>
</evidence>
<dbReference type="PROSITE" id="PS50110">
    <property type="entry name" value="RESPONSE_REGULATORY"/>
    <property type="match status" value="1"/>
</dbReference>
<feature type="domain" description="PAC" evidence="4">
    <location>
        <begin position="223"/>
        <end position="274"/>
    </location>
</feature>
<dbReference type="SMART" id="SM00267">
    <property type="entry name" value="GGDEF"/>
    <property type="match status" value="1"/>
</dbReference>
<dbReference type="EMBL" id="AP026708">
    <property type="protein sequence ID" value="BDQ33081.1"/>
    <property type="molecule type" value="Genomic_DNA"/>
</dbReference>
<dbReference type="RefSeq" id="WP_264983137.1">
    <property type="nucleotide sequence ID" value="NZ_AP026708.1"/>
</dbReference>
<dbReference type="InterPro" id="IPR000700">
    <property type="entry name" value="PAS-assoc_C"/>
</dbReference>
<keyword evidence="1" id="KW-0597">Phosphoprotein</keyword>
<dbReference type="CDD" id="cd00130">
    <property type="entry name" value="PAS"/>
    <property type="match status" value="1"/>
</dbReference>
<feature type="domain" description="Response regulatory" evidence="2">
    <location>
        <begin position="6"/>
        <end position="123"/>
    </location>
</feature>
<keyword evidence="7" id="KW-1185">Reference proteome</keyword>